<feature type="region of interest" description="Disordered" evidence="1">
    <location>
        <begin position="1"/>
        <end position="26"/>
    </location>
</feature>
<protein>
    <recommendedName>
        <fullName evidence="4">Encoded protein</fullName>
    </recommendedName>
</protein>
<feature type="compositionally biased region" description="Basic and acidic residues" evidence="1">
    <location>
        <begin position="1"/>
        <end position="13"/>
    </location>
</feature>
<dbReference type="EMBL" id="MU070061">
    <property type="protein sequence ID" value="KAF5830279.1"/>
    <property type="molecule type" value="Genomic_DNA"/>
</dbReference>
<evidence type="ECO:0008006" key="4">
    <source>
        <dbReference type="Google" id="ProtNLM"/>
    </source>
</evidence>
<accession>A0ABQ7G6T1</accession>
<evidence type="ECO:0000313" key="3">
    <source>
        <dbReference type="Proteomes" id="UP000815325"/>
    </source>
</evidence>
<proteinExistence type="predicted"/>
<evidence type="ECO:0000313" key="2">
    <source>
        <dbReference type="EMBL" id="KAF5830279.1"/>
    </source>
</evidence>
<dbReference type="Proteomes" id="UP000815325">
    <property type="component" value="Unassembled WGS sequence"/>
</dbReference>
<comment type="caution">
    <text evidence="2">The sequence shown here is derived from an EMBL/GenBank/DDBJ whole genome shotgun (WGS) entry which is preliminary data.</text>
</comment>
<reference evidence="2" key="1">
    <citation type="submission" date="2017-08" db="EMBL/GenBank/DDBJ databases">
        <authorList>
            <person name="Polle J.E."/>
            <person name="Barry K."/>
            <person name="Cushman J."/>
            <person name="Schmutz J."/>
            <person name="Tran D."/>
            <person name="Hathwaick L.T."/>
            <person name="Yim W.C."/>
            <person name="Jenkins J."/>
            <person name="Mckie-Krisberg Z.M."/>
            <person name="Prochnik S."/>
            <person name="Lindquist E."/>
            <person name="Dockter R.B."/>
            <person name="Adam C."/>
            <person name="Molina H."/>
            <person name="Bunkerborg J."/>
            <person name="Jin E."/>
            <person name="Buchheim M."/>
            <person name="Magnuson J."/>
        </authorList>
    </citation>
    <scope>NUCLEOTIDE SEQUENCE</scope>
    <source>
        <strain evidence="2">CCAP 19/18</strain>
    </source>
</reference>
<name>A0ABQ7G6T1_DUNSA</name>
<evidence type="ECO:0000256" key="1">
    <source>
        <dbReference type="SAM" id="MobiDB-lite"/>
    </source>
</evidence>
<keyword evidence="3" id="KW-1185">Reference proteome</keyword>
<gene>
    <name evidence="2" type="ORF">DUNSADRAFT_14801</name>
</gene>
<organism evidence="2 3">
    <name type="scientific">Dunaliella salina</name>
    <name type="common">Green alga</name>
    <name type="synonym">Protococcus salinus</name>
    <dbReference type="NCBI Taxonomy" id="3046"/>
    <lineage>
        <taxon>Eukaryota</taxon>
        <taxon>Viridiplantae</taxon>
        <taxon>Chlorophyta</taxon>
        <taxon>core chlorophytes</taxon>
        <taxon>Chlorophyceae</taxon>
        <taxon>CS clade</taxon>
        <taxon>Chlamydomonadales</taxon>
        <taxon>Dunaliellaceae</taxon>
        <taxon>Dunaliella</taxon>
    </lineage>
</organism>
<sequence>MLPQPAEREERRVRQGTPAPRCQGPMRPRTQGLLCCSGRQRRSNFRALEGLLDRECEEIDFCRRERL</sequence>